<accession>A0A1S1V6W1</accession>
<name>A0A1S1V6W1_9FIRM</name>
<dbReference type="InterPro" id="IPR014746">
    <property type="entry name" value="Gln_synth/guanido_kin_cat_dom"/>
</dbReference>
<protein>
    <recommendedName>
        <fullName evidence="5">Protein-arginine kinase</fullName>
        <ecNumber evidence="5">2.7.14.1</ecNumber>
    </recommendedName>
</protein>
<dbReference type="GO" id="GO:0005524">
    <property type="term" value="F:ATP binding"/>
    <property type="evidence" value="ECO:0007669"/>
    <property type="project" value="UniProtKB-UniRule"/>
</dbReference>
<dbReference type="EC" id="2.7.14.1" evidence="5"/>
<dbReference type="AlphaFoldDB" id="A0A1S1V6W1"/>
<dbReference type="GO" id="GO:0004111">
    <property type="term" value="F:creatine kinase activity"/>
    <property type="evidence" value="ECO:0007669"/>
    <property type="project" value="InterPro"/>
</dbReference>
<dbReference type="GO" id="GO:0005615">
    <property type="term" value="C:extracellular space"/>
    <property type="evidence" value="ECO:0007669"/>
    <property type="project" value="TreeGrafter"/>
</dbReference>
<dbReference type="EMBL" id="MKIE01000003">
    <property type="protein sequence ID" value="OHW62386.1"/>
    <property type="molecule type" value="Genomic_DNA"/>
</dbReference>
<dbReference type="PANTHER" id="PTHR11547">
    <property type="entry name" value="ARGININE OR CREATINE KINASE"/>
    <property type="match status" value="1"/>
</dbReference>
<dbReference type="Pfam" id="PF00217">
    <property type="entry name" value="ATP-gua_Ptrans"/>
    <property type="match status" value="1"/>
</dbReference>
<evidence type="ECO:0000313" key="9">
    <source>
        <dbReference type="Proteomes" id="UP000180254"/>
    </source>
</evidence>
<dbReference type="PANTHER" id="PTHR11547:SF38">
    <property type="entry name" value="ARGININE KINASE 1-RELATED"/>
    <property type="match status" value="1"/>
</dbReference>
<proteinExistence type="inferred from homology"/>
<dbReference type="STRING" id="39480.EUAN_09490"/>
<dbReference type="NCBIfam" id="NF002194">
    <property type="entry name" value="PRK01059.1-4"/>
    <property type="match status" value="1"/>
</dbReference>
<dbReference type="GO" id="GO:1990424">
    <property type="term" value="F:protein arginine kinase activity"/>
    <property type="evidence" value="ECO:0007669"/>
    <property type="project" value="UniProtKB-EC"/>
</dbReference>
<evidence type="ECO:0000256" key="5">
    <source>
        <dbReference type="HAMAP-Rule" id="MF_00602"/>
    </source>
</evidence>
<comment type="caution">
    <text evidence="5 6">Lacks conserved residue(s) required for the propagation of feature annotation.</text>
</comment>
<evidence type="ECO:0000256" key="1">
    <source>
        <dbReference type="ARBA" id="ARBA00022679"/>
    </source>
</evidence>
<comment type="caution">
    <text evidence="8">The sequence shown here is derived from an EMBL/GenBank/DDBJ whole genome shotgun (WGS) entry which is preliminary data.</text>
</comment>
<evidence type="ECO:0000313" key="8">
    <source>
        <dbReference type="EMBL" id="OHW62386.1"/>
    </source>
</evidence>
<dbReference type="Proteomes" id="UP000180254">
    <property type="component" value="Unassembled WGS sequence"/>
</dbReference>
<sequence>MERDIAISSRVRVARNIKGRLFPASMSREEGLEVRTLVKAAIGDEFRFEYSDIDDLKNIDRTILVEKRLISKELLKRPEISSFLVDRQENTTIMVNEEDQIRIQSISGGLDLDSAWEKCNRVDDILEAKLEYAFDEEFGYLTSCPSNTGTGLRASVMVHLPILVGNGLVSAIMHSVGRAGITIRGIYGEGSKAVGNLFQISNQTTLGETEQESIEKLRNIVSQIIDRETQAREILCKSSRVELEDRVYRSLGTLTNARIITTDEAMRKLSDIRLGVDLGILKLDLDRIDRLTMEIQPGSVQKKIGDEVSEYRRDIKRAELLRAELI</sequence>
<dbReference type="CDD" id="cd07930">
    <property type="entry name" value="bacterial_phosphagen_kinase"/>
    <property type="match status" value="1"/>
</dbReference>
<dbReference type="RefSeq" id="WP_245674442.1">
    <property type="nucleotide sequence ID" value="NZ_MKIE01000003.1"/>
</dbReference>
<feature type="binding site" evidence="5 6">
    <location>
        <position position="102"/>
    </location>
    <ligand>
        <name>ATP</name>
        <dbReference type="ChEBI" id="CHEBI:30616"/>
    </ligand>
</feature>
<keyword evidence="3 5" id="KW-0418">Kinase</keyword>
<gene>
    <name evidence="5" type="primary">mcsB</name>
    <name evidence="8" type="ORF">EUAN_09490</name>
</gene>
<keyword evidence="5" id="KW-0021">Allosteric enzyme</keyword>
<feature type="short sequence motif" description="RDXXRA motif of the pArg binding pocket involved in allosteric regulation" evidence="5">
    <location>
        <begin position="313"/>
        <end position="318"/>
    </location>
</feature>
<keyword evidence="2 5" id="KW-0547">Nucleotide-binding</keyword>
<evidence type="ECO:0000259" key="7">
    <source>
        <dbReference type="PROSITE" id="PS51510"/>
    </source>
</evidence>
<feature type="binding site" evidence="5 6">
    <location>
        <begin position="8"/>
        <end position="12"/>
    </location>
    <ligand>
        <name>ATP</name>
        <dbReference type="ChEBI" id="CHEBI:30616"/>
    </ligand>
</feature>
<comment type="catalytic activity">
    <reaction evidence="5">
        <text>L-arginyl-[protein] + ATP = N(omega)-phospho-L-arginyl-[protein] + ADP + H(+)</text>
        <dbReference type="Rhea" id="RHEA:43384"/>
        <dbReference type="Rhea" id="RHEA-COMP:10532"/>
        <dbReference type="Rhea" id="RHEA-COMP:10533"/>
        <dbReference type="ChEBI" id="CHEBI:15378"/>
        <dbReference type="ChEBI" id="CHEBI:29965"/>
        <dbReference type="ChEBI" id="CHEBI:30616"/>
        <dbReference type="ChEBI" id="CHEBI:83226"/>
        <dbReference type="ChEBI" id="CHEBI:456216"/>
        <dbReference type="EC" id="2.7.14.1"/>
    </reaction>
</comment>
<comment type="function">
    <text evidence="5">Catalyzes the specific phosphorylation of arginine residues in proteins.</text>
</comment>
<dbReference type="InterPro" id="IPR023660">
    <property type="entry name" value="Arg_Kinase"/>
</dbReference>
<dbReference type="HAMAP" id="MF_00602">
    <property type="entry name" value="Prot_Arg_kinase"/>
    <property type="match status" value="1"/>
</dbReference>
<feature type="binding site" evidence="5 6">
    <location>
        <begin position="184"/>
        <end position="189"/>
    </location>
    <ligand>
        <name>ATP</name>
        <dbReference type="ChEBI" id="CHEBI:30616"/>
    </ligand>
</feature>
<evidence type="ECO:0000256" key="3">
    <source>
        <dbReference type="ARBA" id="ARBA00022777"/>
    </source>
</evidence>
<evidence type="ECO:0000256" key="6">
    <source>
        <dbReference type="PROSITE-ProRule" id="PRU00843"/>
    </source>
</evidence>
<dbReference type="InterPro" id="IPR022414">
    <property type="entry name" value="ATP-guanido_PTrfase_cat"/>
</dbReference>
<keyword evidence="1 5" id="KW-0808">Transferase</keyword>
<keyword evidence="9" id="KW-1185">Reference proteome</keyword>
<dbReference type="Gene3D" id="3.30.590.10">
    <property type="entry name" value="Glutamine synthetase/guanido kinase, catalytic domain"/>
    <property type="match status" value="1"/>
</dbReference>
<feature type="domain" description="Phosphagen kinase C-terminal" evidence="7">
    <location>
        <begin position="5"/>
        <end position="231"/>
    </location>
</feature>
<comment type="activity regulation">
    <text evidence="5">Appears to be allosterically activated by the binding of pArg-containing polypeptides to the pArg-binding pocket localized in the C-terminal domain of McsB.</text>
</comment>
<dbReference type="GO" id="GO:0046314">
    <property type="term" value="P:phosphocreatine biosynthetic process"/>
    <property type="evidence" value="ECO:0007669"/>
    <property type="project" value="InterPro"/>
</dbReference>
<dbReference type="PROSITE" id="PS51510">
    <property type="entry name" value="PHOSPHAGEN_KINASE_C"/>
    <property type="match status" value="1"/>
</dbReference>
<feature type="binding site" evidence="5 6">
    <location>
        <begin position="153"/>
        <end position="157"/>
    </location>
    <ligand>
        <name>ATP</name>
        <dbReference type="ChEBI" id="CHEBI:30616"/>
    </ligand>
</feature>
<dbReference type="SUPFAM" id="SSF55931">
    <property type="entry name" value="Glutamine synthetase/guanido kinase"/>
    <property type="match status" value="1"/>
</dbReference>
<organism evidence="8 9">
    <name type="scientific">Andreesenia angusta</name>
    <dbReference type="NCBI Taxonomy" id="39480"/>
    <lineage>
        <taxon>Bacteria</taxon>
        <taxon>Bacillati</taxon>
        <taxon>Bacillota</taxon>
        <taxon>Tissierellia</taxon>
        <taxon>Tissierellales</taxon>
        <taxon>Gottschalkiaceae</taxon>
        <taxon>Andreesenia</taxon>
    </lineage>
</organism>
<evidence type="ECO:0000256" key="2">
    <source>
        <dbReference type="ARBA" id="ARBA00022741"/>
    </source>
</evidence>
<dbReference type="InterPro" id="IPR000749">
    <property type="entry name" value="ATP-guanido_PTrfase"/>
</dbReference>
<reference evidence="8 9" key="1">
    <citation type="submission" date="2016-09" db="EMBL/GenBank/DDBJ databases">
        <title>Genome sequence of Eubacterium angustum.</title>
        <authorList>
            <person name="Poehlein A."/>
            <person name="Daniel R."/>
        </authorList>
    </citation>
    <scope>NUCLEOTIDE SEQUENCE [LARGE SCALE GENOMIC DNA]</scope>
    <source>
        <strain evidence="8 9">DSM 1989</strain>
    </source>
</reference>
<evidence type="ECO:0000256" key="4">
    <source>
        <dbReference type="ARBA" id="ARBA00022840"/>
    </source>
</evidence>
<comment type="similarity">
    <text evidence="5 6">Belongs to the ATP:guanido phosphotransferase family.</text>
</comment>
<keyword evidence="4 5" id="KW-0067">ATP-binding</keyword>